<feature type="coiled-coil region" evidence="1">
    <location>
        <begin position="816"/>
        <end position="846"/>
    </location>
</feature>
<keyword evidence="3" id="KW-0472">Membrane</keyword>
<dbReference type="RefSeq" id="WP_376731077.1">
    <property type="nucleotide sequence ID" value="NZ_JAYMRP010000003.1"/>
</dbReference>
<feature type="region of interest" description="Disordered" evidence="2">
    <location>
        <begin position="30"/>
        <end position="52"/>
    </location>
</feature>
<keyword evidence="1" id="KW-0175">Coiled coil</keyword>
<feature type="transmembrane region" description="Helical" evidence="3">
    <location>
        <begin position="543"/>
        <end position="575"/>
    </location>
</feature>
<keyword evidence="3" id="KW-1133">Transmembrane helix</keyword>
<evidence type="ECO:0000259" key="4">
    <source>
        <dbReference type="Pfam" id="PF10145"/>
    </source>
</evidence>
<evidence type="ECO:0000256" key="2">
    <source>
        <dbReference type="SAM" id="MobiDB-lite"/>
    </source>
</evidence>
<dbReference type="Pfam" id="PF10145">
    <property type="entry name" value="PhageMin_Tail"/>
    <property type="match status" value="1"/>
</dbReference>
<dbReference type="InterPro" id="IPR010090">
    <property type="entry name" value="Phage_tape_meas"/>
</dbReference>
<feature type="domain" description="Phage tail tape measure protein" evidence="4">
    <location>
        <begin position="208"/>
        <end position="402"/>
    </location>
</feature>
<evidence type="ECO:0000313" key="5">
    <source>
        <dbReference type="EMBL" id="MFB8772095.1"/>
    </source>
</evidence>
<organism evidence="5 6">
    <name type="scientific">Streptomyces broussonetiae</name>
    <dbReference type="NCBI Taxonomy" id="2686304"/>
    <lineage>
        <taxon>Bacteria</taxon>
        <taxon>Bacillati</taxon>
        <taxon>Actinomycetota</taxon>
        <taxon>Actinomycetes</taxon>
        <taxon>Kitasatosporales</taxon>
        <taxon>Streptomycetaceae</taxon>
        <taxon>Streptomyces</taxon>
    </lineage>
</organism>
<keyword evidence="6" id="KW-1185">Reference proteome</keyword>
<evidence type="ECO:0000256" key="3">
    <source>
        <dbReference type="SAM" id="Phobius"/>
    </source>
</evidence>
<dbReference type="EMBL" id="JAYMRP010000003">
    <property type="protein sequence ID" value="MFB8772095.1"/>
    <property type="molecule type" value="Genomic_DNA"/>
</dbReference>
<dbReference type="Proteomes" id="UP001585080">
    <property type="component" value="Unassembled WGS sequence"/>
</dbReference>
<protein>
    <submittedName>
        <fullName evidence="5">Phage tail tape measure protein</fullName>
    </submittedName>
</protein>
<reference evidence="5 6" key="1">
    <citation type="submission" date="2024-01" db="EMBL/GenBank/DDBJ databases">
        <title>Genome mining of biosynthetic gene clusters to explore secondary metabolites of Streptomyces sp.</title>
        <authorList>
            <person name="Baig A."/>
            <person name="Ajitkumar Shintre N."/>
            <person name="Kumar H."/>
            <person name="Anbarasu A."/>
            <person name="Ramaiah S."/>
        </authorList>
    </citation>
    <scope>NUCLEOTIDE SEQUENCE [LARGE SCALE GENOMIC DNA]</scope>
    <source>
        <strain evidence="5 6">A57</strain>
    </source>
</reference>
<name>A0ABV5E5I1_9ACTN</name>
<accession>A0ABV5E5I1</accession>
<sequence length="1086" mass="112677">MALTVGELRAFIVIDDSAVDPALRRAERALRQTGQRMGDDAENSGEGAGRLLGQGLVRGADGQWRNMRGELVDAVTAAAAEAEAAARRAGQRIGNRLGDGMVGPARRAGDAAGDAAGDGLADGAGQGADGAVAEATGRLEKLKTAGAAVGAVAGAAIGAALMSAMSDAMDQSRITGRLGAQLGATPAEAQRYGKIAGQLYADAVTEDFQGAADAISAVMRAGIAPPDATEAQLKRLATGVSDLSSTFELDLGQTANAVGQAIKTGIAKDGTDALNVFTAGLQKMGPRADDLMDTFNEYSVQFQRLGLDAKTATGLMSQGMKAGARDTDVVADALKEFTLEGVMGSERIVSGFKAIGLNADEMVKKISKGGPDAAEALQETLDTLREMEDPVKRDAAAAELFGTKSEDMQKALLALDPSTAVDALGQVGGKADEMGNSLRDNAGTRVEAFKRGLQQGLVNFLGNEVIPALSSVKQTLGTLWDDAGKGGKEGADRVVAFLGLIGQRLAQKAKEMAPQVINGLISAGQQVAAWIMANPEQIMKGTLLVGVISSVFIALPALVAAALAASATLMVVGFVDKLIAATREKVPEWWNSFTSWVSSKASEAPAVFNVLGTAIGGWFGGLWARYVSGPVSRQWSSWESSVRALPGRSTAALGSLGSSLANTSSAAWGRFQSAAAAKGNEFLGWVRGLPGRIVSSVGNLGSLLTSQGRNVVEGLWSGIQSMTGWLTSQLTSWAKSAVPGPIAKALGIASPSKVTKAQGRWIARGLIEGLTGSSQQIKAASTKVADIIRDSLAPGRVRSRALLIIKAHTGMLTSLAKRETQLANRLKKATDKLKEQTQARNQLAASIKSNIVSGANITQGVGPMNAEGILARLDRDRKAVELFAKNLAKLRKQGVRKDLIEQIAQAGVDGGAATAAALVAATPDQVKAINRQQHLLAAAAGKAGATTADAMYAAGIAASQGLIKGLKSEQKTIEKHMLIVAKSMTSAIRKALGIKSPSRVMARIGEYIPQGLVRGIESGRRAVDRTMAGLVNTPSPGQLALAGAGGPSRSYTSNTTYNLTHRELTLRDLEALQRRQDALARVGRPR</sequence>
<keyword evidence="3" id="KW-0812">Transmembrane</keyword>
<evidence type="ECO:0000313" key="6">
    <source>
        <dbReference type="Proteomes" id="UP001585080"/>
    </source>
</evidence>
<comment type="caution">
    <text evidence="5">The sequence shown here is derived from an EMBL/GenBank/DDBJ whole genome shotgun (WGS) entry which is preliminary data.</text>
</comment>
<evidence type="ECO:0000256" key="1">
    <source>
        <dbReference type="SAM" id="Coils"/>
    </source>
</evidence>
<gene>
    <name evidence="5" type="ORF">VSS16_05020</name>
</gene>
<proteinExistence type="predicted"/>